<dbReference type="Proteomes" id="UP000605992">
    <property type="component" value="Unassembled WGS sequence"/>
</dbReference>
<sequence>MTTTDGTRAPAPGRTARRSLMIWLVASAAGAGLALLASGRTWATVVFAVPAGGVPGSGDVPVTGGELVAYLTPAALAALAATVAVLAARGLARRAIALVISLCGVAVVAGSWTAMETATIVAVAREHATTVMMASHGAPAHSPAWAWPALAMAGGVVLVAAGLVAAVRGGRWPGMSSRYDRPDGGSRTGSQGRPRRATGERALWEALDEGRDPTVDEPSGGGTRD</sequence>
<protein>
    <recommendedName>
        <fullName evidence="5">TIGR02234 family membrane protein</fullName>
    </recommendedName>
</protein>
<evidence type="ECO:0000313" key="3">
    <source>
        <dbReference type="EMBL" id="GII54003.1"/>
    </source>
</evidence>
<keyword evidence="2" id="KW-0812">Transmembrane</keyword>
<dbReference type="AlphaFoldDB" id="A0A8J3XY87"/>
<dbReference type="RefSeq" id="WP_203944223.1">
    <property type="nucleotide sequence ID" value="NZ_BOOR01000012.1"/>
</dbReference>
<reference evidence="3" key="1">
    <citation type="submission" date="2021-01" db="EMBL/GenBank/DDBJ databases">
        <title>Whole genome shotgun sequence of Planotetraspora thailandica NBRC 104271.</title>
        <authorList>
            <person name="Komaki H."/>
            <person name="Tamura T."/>
        </authorList>
    </citation>
    <scope>NUCLEOTIDE SEQUENCE</scope>
    <source>
        <strain evidence="3">NBRC 104271</strain>
    </source>
</reference>
<dbReference type="PROSITE" id="PS51318">
    <property type="entry name" value="TAT"/>
    <property type="match status" value="1"/>
</dbReference>
<dbReference type="NCBIfam" id="TIGR02234">
    <property type="entry name" value="trp_oprn_chp"/>
    <property type="match status" value="1"/>
</dbReference>
<evidence type="ECO:0000313" key="4">
    <source>
        <dbReference type="Proteomes" id="UP000605992"/>
    </source>
</evidence>
<accession>A0A8J3XY87</accession>
<dbReference type="InterPro" id="IPR019051">
    <property type="entry name" value="Trp_biosyn_TM_oprn/chp"/>
</dbReference>
<evidence type="ECO:0000256" key="1">
    <source>
        <dbReference type="SAM" id="MobiDB-lite"/>
    </source>
</evidence>
<name>A0A8J3XY87_9ACTN</name>
<keyword evidence="2" id="KW-1133">Transmembrane helix</keyword>
<feature type="transmembrane region" description="Helical" evidence="2">
    <location>
        <begin position="95"/>
        <end position="124"/>
    </location>
</feature>
<keyword evidence="4" id="KW-1185">Reference proteome</keyword>
<dbReference type="Pfam" id="PF09534">
    <property type="entry name" value="Trp_oprn_chp"/>
    <property type="match status" value="1"/>
</dbReference>
<keyword evidence="2" id="KW-0472">Membrane</keyword>
<dbReference type="EMBL" id="BOOR01000012">
    <property type="protein sequence ID" value="GII54003.1"/>
    <property type="molecule type" value="Genomic_DNA"/>
</dbReference>
<feature type="compositionally biased region" description="Basic and acidic residues" evidence="1">
    <location>
        <begin position="197"/>
        <end position="214"/>
    </location>
</feature>
<dbReference type="InterPro" id="IPR006311">
    <property type="entry name" value="TAT_signal"/>
</dbReference>
<organism evidence="3 4">
    <name type="scientific">Planotetraspora thailandica</name>
    <dbReference type="NCBI Taxonomy" id="487172"/>
    <lineage>
        <taxon>Bacteria</taxon>
        <taxon>Bacillati</taxon>
        <taxon>Actinomycetota</taxon>
        <taxon>Actinomycetes</taxon>
        <taxon>Streptosporangiales</taxon>
        <taxon>Streptosporangiaceae</taxon>
        <taxon>Planotetraspora</taxon>
    </lineage>
</organism>
<gene>
    <name evidence="3" type="ORF">Pth03_23920</name>
</gene>
<evidence type="ECO:0000256" key="2">
    <source>
        <dbReference type="SAM" id="Phobius"/>
    </source>
</evidence>
<dbReference type="InterPro" id="IPR011746">
    <property type="entry name" value="Trp_synth-assoc_CHP"/>
</dbReference>
<feature type="transmembrane region" description="Helical" evidence="2">
    <location>
        <begin position="67"/>
        <end position="88"/>
    </location>
</feature>
<feature type="transmembrane region" description="Helical" evidence="2">
    <location>
        <begin position="144"/>
        <end position="167"/>
    </location>
</feature>
<proteinExistence type="predicted"/>
<evidence type="ECO:0008006" key="5">
    <source>
        <dbReference type="Google" id="ProtNLM"/>
    </source>
</evidence>
<feature type="region of interest" description="Disordered" evidence="1">
    <location>
        <begin position="175"/>
        <end position="225"/>
    </location>
</feature>
<comment type="caution">
    <text evidence="3">The sequence shown here is derived from an EMBL/GenBank/DDBJ whole genome shotgun (WGS) entry which is preliminary data.</text>
</comment>